<protein>
    <submittedName>
        <fullName evidence="1">Uncharacterized protein</fullName>
    </submittedName>
</protein>
<reference evidence="1 2" key="1">
    <citation type="submission" date="2017-12" db="EMBL/GenBank/DDBJ databases">
        <authorList>
            <consortium name="DOE Joint Genome Institute"/>
            <person name="Haridas S."/>
            <person name="Kjaerbolling I."/>
            <person name="Vesth T.C."/>
            <person name="Frisvad J.C."/>
            <person name="Nybo J.L."/>
            <person name="Theobald S."/>
            <person name="Kuo A."/>
            <person name="Bowyer P."/>
            <person name="Matsuda Y."/>
            <person name="Mondo S."/>
            <person name="Lyhne E.K."/>
            <person name="Kogle M.E."/>
            <person name="Clum A."/>
            <person name="Lipzen A."/>
            <person name="Salamov A."/>
            <person name="Ngan C.Y."/>
            <person name="Daum C."/>
            <person name="Chiniquy J."/>
            <person name="Barry K."/>
            <person name="LaButti K."/>
            <person name="Simmons B.A."/>
            <person name="Magnuson J.K."/>
            <person name="Mortensen U.H."/>
            <person name="Larsen T.O."/>
            <person name="Grigoriev I.V."/>
            <person name="Baker S.E."/>
            <person name="Andersen M.R."/>
            <person name="Nordberg H.P."/>
            <person name="Cantor M.N."/>
            <person name="Hua S.X."/>
        </authorList>
    </citation>
    <scope>NUCLEOTIDE SEQUENCE [LARGE SCALE GENOMIC DNA]</scope>
    <source>
        <strain evidence="1 2">CBS 102.13</strain>
    </source>
</reference>
<dbReference type="OrthoDB" id="4167490at2759"/>
<dbReference type="RefSeq" id="XP_024675108.1">
    <property type="nucleotide sequence ID" value="XM_024811443.1"/>
</dbReference>
<evidence type="ECO:0000313" key="1">
    <source>
        <dbReference type="EMBL" id="PLB41096.1"/>
    </source>
</evidence>
<gene>
    <name evidence="1" type="ORF">BDW47DRAFT_100487</name>
</gene>
<dbReference type="Proteomes" id="UP000234585">
    <property type="component" value="Unassembled WGS sequence"/>
</dbReference>
<evidence type="ECO:0000313" key="2">
    <source>
        <dbReference type="Proteomes" id="UP000234585"/>
    </source>
</evidence>
<keyword evidence="2" id="KW-1185">Reference proteome</keyword>
<dbReference type="STRING" id="41067.A0A2I2FKE0"/>
<accession>A0A2I2FKE0</accession>
<name>A0A2I2FKE0_ASPCN</name>
<dbReference type="GeneID" id="36518603"/>
<sequence>MTQVTTPPARARSPLERLPVEIVQTIFLHSLEFNLPRASFELSQKLSDPVLYSWLIRLAFSSANESASQGFFSPDFLPPPLHFYALSKPARRDLQNAILNCRWCTLPLMRKCQRDYVAHAIRHQCQHLDFSPDDQHTLRNLGSYFHSPADHHSDCGVKGRRGKGDLVLRARAHHTDEECKVAVWFHFGALQMRRPGRIYTEHDLFRLPSCAVDTPARMPDKLLRPPWTPARLEFLQLLSMDAYIDEDTSHARSRRVLRQTIRDRQLEAFRRLLGLYIRSREYKYPVLWPVSTNHFHVALKYADPGGGPDPFVRLLVEQRWGTVPAGDVVFKERLLARVG</sequence>
<proteinExistence type="predicted"/>
<dbReference type="AlphaFoldDB" id="A0A2I2FKE0"/>
<organism evidence="1 2">
    <name type="scientific">Aspergillus candidus</name>
    <dbReference type="NCBI Taxonomy" id="41067"/>
    <lineage>
        <taxon>Eukaryota</taxon>
        <taxon>Fungi</taxon>
        <taxon>Dikarya</taxon>
        <taxon>Ascomycota</taxon>
        <taxon>Pezizomycotina</taxon>
        <taxon>Eurotiomycetes</taxon>
        <taxon>Eurotiomycetidae</taxon>
        <taxon>Eurotiales</taxon>
        <taxon>Aspergillaceae</taxon>
        <taxon>Aspergillus</taxon>
        <taxon>Aspergillus subgen. Circumdati</taxon>
    </lineage>
</organism>
<dbReference type="EMBL" id="KZ559122">
    <property type="protein sequence ID" value="PLB41096.1"/>
    <property type="molecule type" value="Genomic_DNA"/>
</dbReference>